<dbReference type="RefSeq" id="WP_350262677.1">
    <property type="nucleotide sequence ID" value="NZ_CP158294.1"/>
</dbReference>
<reference evidence="2" key="1">
    <citation type="submission" date="2024-06" db="EMBL/GenBank/DDBJ databases">
        <title>Multiomics insights into the TNT degradation mechanism by Pantoea sp. BJ2 isolated from an ammunition destruction site.</title>
        <authorList>
            <person name="Luo J."/>
        </authorList>
    </citation>
    <scope>NUCLEOTIDE SEQUENCE</scope>
    <source>
        <strain evidence="2">BJ2</strain>
        <plasmid evidence="2">plasmindB</plasmid>
    </source>
</reference>
<proteinExistence type="predicted"/>
<protein>
    <submittedName>
        <fullName evidence="2">Uncharacterized protein</fullName>
    </submittedName>
</protein>
<feature type="compositionally biased region" description="Polar residues" evidence="1">
    <location>
        <begin position="1"/>
        <end position="17"/>
    </location>
</feature>
<dbReference type="EMBL" id="CP158294">
    <property type="protein sequence ID" value="XBV47631.1"/>
    <property type="molecule type" value="Genomic_DNA"/>
</dbReference>
<feature type="region of interest" description="Disordered" evidence="1">
    <location>
        <begin position="1"/>
        <end position="24"/>
    </location>
</feature>
<organism evidence="2">
    <name type="scientific">Pantoea sp. BJ2</name>
    <dbReference type="NCBI Taxonomy" id="3141322"/>
    <lineage>
        <taxon>Bacteria</taxon>
        <taxon>Pseudomonadati</taxon>
        <taxon>Pseudomonadota</taxon>
        <taxon>Gammaproteobacteria</taxon>
        <taxon>Enterobacterales</taxon>
        <taxon>Erwiniaceae</taxon>
        <taxon>Pantoea</taxon>
    </lineage>
</organism>
<evidence type="ECO:0000313" key="2">
    <source>
        <dbReference type="EMBL" id="XBV47631.1"/>
    </source>
</evidence>
<dbReference type="AlphaFoldDB" id="A0AAU7U4D1"/>
<evidence type="ECO:0000256" key="1">
    <source>
        <dbReference type="SAM" id="MobiDB-lite"/>
    </source>
</evidence>
<geneLocation type="plasmid" evidence="2">
    <name>plasmindB</name>
</geneLocation>
<sequence length="466" mass="52556">MNVSTPSTSHTNFSHSANDVKQKDSPITELTKACLVSQTPPTVGSKEASTVERRKTFQEINEKSLIACLATSEMLKLEPNVFNFIFTLSLKKEKRDEQWLHERLGANSQKKISGNDKIVLSKIISNAKLFHDFRIGFNKLILGFLSRPEVKGQISKDVILAVLSNNIKIINLAISISKKDNDGLEIYPQFELIKDALTGATFIILMNAQKSGNQNFIDYREKYTKIIKKAELMVANIYGKKLDALRIESSTTGKEVVVEESFKSQVLNTYRELIKSLMDSNKIGTVFNELLRSKVGFVQLSDAFSGNKKQSIVITSEEVLTLNEKAAEMSNHVPFKEGPVVEVKKNKKEKIAKVDDETNSPANIKNVDKSMSVVIKNSTNFQLQMSWLEPDSAMHKKINEIIQDLCNGVDTFHYWNGHCFADLTSEEQGKGRGKYRLAFHRGTEKSWVMDEIYVHKGNGFVFWSGK</sequence>
<accession>A0AAU7U4D1</accession>
<name>A0AAU7U4D1_9GAMM</name>
<gene>
    <name evidence="2" type="ORF">AAF463_23620</name>
</gene>
<keyword evidence="2" id="KW-0614">Plasmid</keyword>